<keyword evidence="3 9" id="KW-0963">Cytoplasm</keyword>
<evidence type="ECO:0000256" key="4">
    <source>
        <dbReference type="ARBA" id="ARBA00022603"/>
    </source>
</evidence>
<comment type="similarity">
    <text evidence="2 9">Belongs to the MGMT family.</text>
</comment>
<dbReference type="SUPFAM" id="SSF53155">
    <property type="entry name" value="Methylated DNA-protein cysteine methyltransferase domain"/>
    <property type="match status" value="1"/>
</dbReference>
<proteinExistence type="inferred from homology"/>
<dbReference type="InterPro" id="IPR001497">
    <property type="entry name" value="MethylDNA_cys_MeTrfase_AS"/>
</dbReference>
<dbReference type="InterPro" id="IPR008332">
    <property type="entry name" value="MethylG_MeTrfase_N"/>
</dbReference>
<keyword evidence="13" id="KW-1185">Reference proteome</keyword>
<protein>
    <recommendedName>
        <fullName evidence="9">Methylated-DNA--protein-cysteine methyltransferase</fullName>
        <ecNumber evidence="9">2.1.1.63</ecNumber>
    </recommendedName>
    <alternativeName>
        <fullName evidence="9">6-O-methylguanine-DNA methyltransferase</fullName>
        <shortName evidence="9">MGMT</shortName>
    </alternativeName>
    <alternativeName>
        <fullName evidence="9">O-6-methylguanine-DNA-alkyltransferase</fullName>
    </alternativeName>
</protein>
<dbReference type="GO" id="GO:0006307">
    <property type="term" value="P:DNA alkylation repair"/>
    <property type="evidence" value="ECO:0007669"/>
    <property type="project" value="UniProtKB-UniRule"/>
</dbReference>
<dbReference type="InterPro" id="IPR036217">
    <property type="entry name" value="MethylDNA_cys_MeTrfase_DNAb"/>
</dbReference>
<dbReference type="STRING" id="1111454.HMPREF1250_1937"/>
<evidence type="ECO:0000313" key="13">
    <source>
        <dbReference type="Proteomes" id="UP000017090"/>
    </source>
</evidence>
<dbReference type="RefSeq" id="WP_023052807.1">
    <property type="nucleotide sequence ID" value="NZ_AWXA01000007.1"/>
</dbReference>
<dbReference type="Proteomes" id="UP000017090">
    <property type="component" value="Unassembled WGS sequence"/>
</dbReference>
<dbReference type="InterPro" id="IPR036388">
    <property type="entry name" value="WH-like_DNA-bd_sf"/>
</dbReference>
<comment type="catalytic activity">
    <reaction evidence="8 9">
        <text>a 6-O-methyl-2'-deoxyguanosine in DNA + L-cysteinyl-[protein] = S-methyl-L-cysteinyl-[protein] + a 2'-deoxyguanosine in DNA</text>
        <dbReference type="Rhea" id="RHEA:24000"/>
        <dbReference type="Rhea" id="RHEA-COMP:10131"/>
        <dbReference type="Rhea" id="RHEA-COMP:10132"/>
        <dbReference type="Rhea" id="RHEA-COMP:11367"/>
        <dbReference type="Rhea" id="RHEA-COMP:11368"/>
        <dbReference type="ChEBI" id="CHEBI:29950"/>
        <dbReference type="ChEBI" id="CHEBI:82612"/>
        <dbReference type="ChEBI" id="CHEBI:85445"/>
        <dbReference type="ChEBI" id="CHEBI:85448"/>
        <dbReference type="EC" id="2.1.1.63"/>
    </reaction>
</comment>
<keyword evidence="7 9" id="KW-0234">DNA repair</keyword>
<dbReference type="GO" id="GO:0005737">
    <property type="term" value="C:cytoplasm"/>
    <property type="evidence" value="ECO:0007669"/>
    <property type="project" value="UniProtKB-SubCell"/>
</dbReference>
<dbReference type="eggNOG" id="COG0350">
    <property type="taxonomic scope" value="Bacteria"/>
</dbReference>
<dbReference type="PANTHER" id="PTHR10815">
    <property type="entry name" value="METHYLATED-DNA--PROTEIN-CYSTEINE METHYLTRANSFERASE"/>
    <property type="match status" value="1"/>
</dbReference>
<dbReference type="PATRIC" id="fig|1111454.3.peg.273"/>
<dbReference type="GO" id="GO:0003677">
    <property type="term" value="F:DNA binding"/>
    <property type="evidence" value="ECO:0007669"/>
    <property type="project" value="UniProtKB-KW"/>
</dbReference>
<evidence type="ECO:0000256" key="1">
    <source>
        <dbReference type="ARBA" id="ARBA00001286"/>
    </source>
</evidence>
<feature type="domain" description="Methylguanine DNA methyltransferase ribonuclease-like" evidence="11">
    <location>
        <begin position="14"/>
        <end position="84"/>
    </location>
</feature>
<comment type="miscellaneous">
    <text evidence="9">This enzyme catalyzes only one turnover and therefore is not strictly catalytic. According to one definition, an enzyme is a biocatalyst that acts repeatedly and over many reaction cycles.</text>
</comment>
<evidence type="ECO:0000256" key="7">
    <source>
        <dbReference type="ARBA" id="ARBA00023204"/>
    </source>
</evidence>
<dbReference type="EC" id="2.1.1.63" evidence="9"/>
<dbReference type="Gene3D" id="3.30.160.70">
    <property type="entry name" value="Methylated DNA-protein cysteine methyltransferase domain"/>
    <property type="match status" value="1"/>
</dbReference>
<dbReference type="PROSITE" id="PS00374">
    <property type="entry name" value="MGMT"/>
    <property type="match status" value="1"/>
</dbReference>
<keyword evidence="4 9" id="KW-0489">Methyltransferase</keyword>
<evidence type="ECO:0000256" key="8">
    <source>
        <dbReference type="ARBA" id="ARBA00049348"/>
    </source>
</evidence>
<keyword evidence="12" id="KW-0238">DNA-binding</keyword>
<dbReference type="EMBL" id="AWXA01000007">
    <property type="protein sequence ID" value="ERT61911.1"/>
    <property type="molecule type" value="Genomic_DNA"/>
</dbReference>
<evidence type="ECO:0000256" key="9">
    <source>
        <dbReference type="HAMAP-Rule" id="MF_00772"/>
    </source>
</evidence>
<comment type="catalytic activity">
    <reaction evidence="1 9">
        <text>a 4-O-methyl-thymidine in DNA + L-cysteinyl-[protein] = a thymidine in DNA + S-methyl-L-cysteinyl-[protein]</text>
        <dbReference type="Rhea" id="RHEA:53428"/>
        <dbReference type="Rhea" id="RHEA-COMP:10131"/>
        <dbReference type="Rhea" id="RHEA-COMP:10132"/>
        <dbReference type="Rhea" id="RHEA-COMP:13555"/>
        <dbReference type="Rhea" id="RHEA-COMP:13556"/>
        <dbReference type="ChEBI" id="CHEBI:29950"/>
        <dbReference type="ChEBI" id="CHEBI:82612"/>
        <dbReference type="ChEBI" id="CHEBI:137386"/>
        <dbReference type="ChEBI" id="CHEBI:137387"/>
        <dbReference type="EC" id="2.1.1.63"/>
    </reaction>
</comment>
<gene>
    <name evidence="12" type="ORF">HMPREF1250_1937</name>
</gene>
<sequence length="186" mass="20326">MKTKKTDVFSHVGSIYSSPLGDIRLVADAEALTGLWFIGQKYEGGTVDLEAVRYESNAVLLQARRWLDAYFAGENPSLDGLPLHLQGSLFRKTVWKLLCSIPYGEVRTYQSLALAAAKLLGKERMAAQAVGNAIGHNPISIIIPCHRVVGTTGFLTGYAGGLEKKKWLLAHEGVTIDGSDKIRLQR</sequence>
<keyword evidence="5 9" id="KW-0808">Transferase</keyword>
<dbReference type="Gene3D" id="1.10.10.10">
    <property type="entry name" value="Winged helix-like DNA-binding domain superfamily/Winged helix DNA-binding domain"/>
    <property type="match status" value="1"/>
</dbReference>
<feature type="domain" description="Methylated-DNA-[protein]-cysteine S-methyltransferase DNA binding" evidence="10">
    <location>
        <begin position="90"/>
        <end position="174"/>
    </location>
</feature>
<dbReference type="InterPro" id="IPR014048">
    <property type="entry name" value="MethylDNA_cys_MeTrfase_DNA-bd"/>
</dbReference>
<dbReference type="AlphaFoldDB" id="U7URJ7"/>
<evidence type="ECO:0000256" key="5">
    <source>
        <dbReference type="ARBA" id="ARBA00022679"/>
    </source>
</evidence>
<dbReference type="InterPro" id="IPR023546">
    <property type="entry name" value="MGMT"/>
</dbReference>
<evidence type="ECO:0000256" key="2">
    <source>
        <dbReference type="ARBA" id="ARBA00008711"/>
    </source>
</evidence>
<dbReference type="Pfam" id="PF01035">
    <property type="entry name" value="DNA_binding_1"/>
    <property type="match status" value="1"/>
</dbReference>
<accession>U7URJ7</accession>
<evidence type="ECO:0000259" key="10">
    <source>
        <dbReference type="Pfam" id="PF01035"/>
    </source>
</evidence>
<dbReference type="FunFam" id="1.10.10.10:FF:000214">
    <property type="entry name" value="Methylated-DNA--protein-cysteine methyltransferase"/>
    <property type="match status" value="1"/>
</dbReference>
<dbReference type="OrthoDB" id="9802228at2"/>
<dbReference type="HAMAP" id="MF_00772">
    <property type="entry name" value="OGT"/>
    <property type="match status" value="1"/>
</dbReference>
<evidence type="ECO:0000256" key="3">
    <source>
        <dbReference type="ARBA" id="ARBA00022490"/>
    </source>
</evidence>
<organism evidence="12 13">
    <name type="scientific">Megasphaera vaginalis</name>
    <name type="common">ex Srinivasan et al. 2021</name>
    <dbReference type="NCBI Taxonomy" id="1111454"/>
    <lineage>
        <taxon>Bacteria</taxon>
        <taxon>Bacillati</taxon>
        <taxon>Bacillota</taxon>
        <taxon>Negativicutes</taxon>
        <taxon>Veillonellales</taxon>
        <taxon>Veillonellaceae</taxon>
        <taxon>Megasphaera</taxon>
    </lineage>
</organism>
<evidence type="ECO:0000313" key="12">
    <source>
        <dbReference type="EMBL" id="ERT61911.1"/>
    </source>
</evidence>
<dbReference type="SUPFAM" id="SSF46767">
    <property type="entry name" value="Methylated DNA-protein cysteine methyltransferase, C-terminal domain"/>
    <property type="match status" value="1"/>
</dbReference>
<comment type="subcellular location">
    <subcellularLocation>
        <location evidence="9">Cytoplasm</location>
    </subcellularLocation>
</comment>
<comment type="caution">
    <text evidence="12">The sequence shown here is derived from an EMBL/GenBank/DDBJ whole genome shotgun (WGS) entry which is preliminary data.</text>
</comment>
<dbReference type="Pfam" id="PF02870">
    <property type="entry name" value="Methyltransf_1N"/>
    <property type="match status" value="1"/>
</dbReference>
<dbReference type="PANTHER" id="PTHR10815:SF5">
    <property type="entry name" value="METHYLATED-DNA--PROTEIN-CYSTEINE METHYLTRANSFERASE"/>
    <property type="match status" value="1"/>
</dbReference>
<dbReference type="NCBIfam" id="TIGR00589">
    <property type="entry name" value="ogt"/>
    <property type="match status" value="1"/>
</dbReference>
<comment type="function">
    <text evidence="9">Involved in the cellular defense against the biological effects of O6-methylguanine (O6-MeG) and O4-methylthymine (O4-MeT) in DNA. Repairs the methylated nucleobase in DNA by stoichiometrically transferring the methyl group to a cysteine residue in the enzyme. This is a suicide reaction: the enzyme is irreversibly inactivated.</text>
</comment>
<dbReference type="GO" id="GO:0032259">
    <property type="term" value="P:methylation"/>
    <property type="evidence" value="ECO:0007669"/>
    <property type="project" value="UniProtKB-KW"/>
</dbReference>
<dbReference type="GO" id="GO:0003908">
    <property type="term" value="F:methylated-DNA-[protein]-cysteine S-methyltransferase activity"/>
    <property type="evidence" value="ECO:0007669"/>
    <property type="project" value="UniProtKB-UniRule"/>
</dbReference>
<keyword evidence="6 9" id="KW-0227">DNA damage</keyword>
<dbReference type="CDD" id="cd06445">
    <property type="entry name" value="ATase"/>
    <property type="match status" value="1"/>
</dbReference>
<evidence type="ECO:0000259" key="11">
    <source>
        <dbReference type="Pfam" id="PF02870"/>
    </source>
</evidence>
<feature type="active site" description="Nucleophile; methyl group acceptor" evidence="9">
    <location>
        <position position="145"/>
    </location>
</feature>
<reference evidence="12 13" key="1">
    <citation type="submission" date="2013-09" db="EMBL/GenBank/DDBJ databases">
        <authorList>
            <person name="Durkin A.S."/>
            <person name="Haft D.R."/>
            <person name="McCorrison J."/>
            <person name="Torralba M."/>
            <person name="Gillis M."/>
            <person name="Haft D.H."/>
            <person name="Methe B."/>
            <person name="Sutton G."/>
            <person name="Nelson K.E."/>
        </authorList>
    </citation>
    <scope>NUCLEOTIDE SEQUENCE [LARGE SCALE GENOMIC DNA]</scope>
    <source>
        <strain evidence="12 13">BV3C16-1</strain>
    </source>
</reference>
<name>U7URJ7_9FIRM</name>
<dbReference type="InterPro" id="IPR036631">
    <property type="entry name" value="MGMT_N_sf"/>
</dbReference>
<evidence type="ECO:0000256" key="6">
    <source>
        <dbReference type="ARBA" id="ARBA00022763"/>
    </source>
</evidence>